<dbReference type="Proteomes" id="UP000248544">
    <property type="component" value="Unassembled WGS sequence"/>
</dbReference>
<protein>
    <submittedName>
        <fullName evidence="2">Uncharacterized protein</fullName>
    </submittedName>
</protein>
<gene>
    <name evidence="2" type="ORF">C1I98_36165</name>
</gene>
<reference evidence="2 3" key="1">
    <citation type="submission" date="2018-01" db="EMBL/GenBank/DDBJ databases">
        <title>Draft genome sequence of Sphaerisporangium sp. 7K107.</title>
        <authorList>
            <person name="Sahin N."/>
            <person name="Saygin H."/>
            <person name="Ay H."/>
        </authorList>
    </citation>
    <scope>NUCLEOTIDE SEQUENCE [LARGE SCALE GENOMIC DNA]</scope>
    <source>
        <strain evidence="2 3">7K107</strain>
    </source>
</reference>
<dbReference type="InterPro" id="IPR045782">
    <property type="entry name" value="TrbL_3"/>
</dbReference>
<accession>A0A2W2F2T7</accession>
<dbReference type="Pfam" id="PF19590">
    <property type="entry name" value="TrbL_3"/>
    <property type="match status" value="1"/>
</dbReference>
<keyword evidence="1" id="KW-1133">Transmembrane helix</keyword>
<feature type="transmembrane region" description="Helical" evidence="1">
    <location>
        <begin position="172"/>
        <end position="192"/>
    </location>
</feature>
<dbReference type="AlphaFoldDB" id="A0A2W2F2T7"/>
<feature type="transmembrane region" description="Helical" evidence="1">
    <location>
        <begin position="138"/>
        <end position="166"/>
    </location>
</feature>
<comment type="caution">
    <text evidence="2">The sequence shown here is derived from an EMBL/GenBank/DDBJ whole genome shotgun (WGS) entry which is preliminary data.</text>
</comment>
<sequence length="301" mass="32107">MFDVACKAREAVDGWFAHLVKSAAKPVFDMLGTSVLATPELTAPEMARVKQLWDVSRTIANTSFVLLVTAAGVLLMTGQTLPGQTSPRELLPRLVWAFLAANLSLTAIGHAISLANGLSQAFLADGAGRLDPESVFKVMGGTILAGIATEGVFFAIVALAVVILAVGVVFTYVVRLALTMVLIAAAPLALIFHALPMTDGLARLWWRAITGLLAIQVCQSLVLVTALHLLFSDNPAPNAAAFWIPTTADLMDLLMAVCLLFVLLKIPGWVARTIWQAGKPRMLTRLAVSYAHLTLPTTSRV</sequence>
<evidence type="ECO:0000256" key="1">
    <source>
        <dbReference type="SAM" id="Phobius"/>
    </source>
</evidence>
<keyword evidence="1" id="KW-0812">Transmembrane</keyword>
<evidence type="ECO:0000313" key="2">
    <source>
        <dbReference type="EMBL" id="PZG23639.1"/>
    </source>
</evidence>
<name>A0A2W2F2T7_9ACTN</name>
<feature type="transmembrane region" description="Helical" evidence="1">
    <location>
        <begin position="58"/>
        <end position="76"/>
    </location>
</feature>
<dbReference type="EMBL" id="POUA01000525">
    <property type="protein sequence ID" value="PZG23639.1"/>
    <property type="molecule type" value="Genomic_DNA"/>
</dbReference>
<feature type="transmembrane region" description="Helical" evidence="1">
    <location>
        <begin position="251"/>
        <end position="275"/>
    </location>
</feature>
<keyword evidence="3" id="KW-1185">Reference proteome</keyword>
<proteinExistence type="predicted"/>
<organism evidence="2 3">
    <name type="scientific">Spongiactinospora gelatinilytica</name>
    <dbReference type="NCBI Taxonomy" id="2666298"/>
    <lineage>
        <taxon>Bacteria</taxon>
        <taxon>Bacillati</taxon>
        <taxon>Actinomycetota</taxon>
        <taxon>Actinomycetes</taxon>
        <taxon>Streptosporangiales</taxon>
        <taxon>Streptosporangiaceae</taxon>
        <taxon>Spongiactinospora</taxon>
    </lineage>
</organism>
<feature type="transmembrane region" description="Helical" evidence="1">
    <location>
        <begin position="204"/>
        <end position="231"/>
    </location>
</feature>
<keyword evidence="1" id="KW-0472">Membrane</keyword>
<feature type="transmembrane region" description="Helical" evidence="1">
    <location>
        <begin position="96"/>
        <end position="118"/>
    </location>
</feature>
<evidence type="ECO:0000313" key="3">
    <source>
        <dbReference type="Proteomes" id="UP000248544"/>
    </source>
</evidence>